<dbReference type="GO" id="GO:0036149">
    <property type="term" value="P:phosphatidylinositol acyl-chain remodeling"/>
    <property type="evidence" value="ECO:0007669"/>
    <property type="project" value="TreeGrafter"/>
</dbReference>
<evidence type="ECO:0000256" key="2">
    <source>
        <dbReference type="ARBA" id="ARBA00022679"/>
    </source>
</evidence>
<dbReference type="GO" id="GO:0016746">
    <property type="term" value="F:acyltransferase activity"/>
    <property type="evidence" value="ECO:0007669"/>
    <property type="project" value="UniProtKB-KW"/>
</dbReference>
<name>A0A2V1ATX4_9ASCO</name>
<dbReference type="AlphaFoldDB" id="A0A2V1ATX4"/>
<accession>A0A2V1ATX4</accession>
<dbReference type="InterPro" id="IPR032098">
    <property type="entry name" value="Acyltransf_C"/>
</dbReference>
<evidence type="ECO:0000256" key="1">
    <source>
        <dbReference type="ARBA" id="ARBA00008655"/>
    </source>
</evidence>
<comment type="caution">
    <text evidence="5">The sequence shown here is derived from an EMBL/GenBank/DDBJ whole genome shotgun (WGS) entry which is preliminary data.</text>
</comment>
<evidence type="ECO:0000259" key="4">
    <source>
        <dbReference type="SMART" id="SM00563"/>
    </source>
</evidence>
<comment type="similarity">
    <text evidence="1">Belongs to the 1-acyl-sn-glycerol-3-phosphate acyltransferase family.</text>
</comment>
<keyword evidence="6" id="KW-1185">Reference proteome</keyword>
<dbReference type="Proteomes" id="UP000244309">
    <property type="component" value="Unassembled WGS sequence"/>
</dbReference>
<dbReference type="SUPFAM" id="SSF69593">
    <property type="entry name" value="Glycerol-3-phosphate (1)-acyltransferase"/>
    <property type="match status" value="1"/>
</dbReference>
<dbReference type="PANTHER" id="PTHR10983:SF70">
    <property type="entry name" value="PROTEIN MUM3"/>
    <property type="match status" value="1"/>
</dbReference>
<dbReference type="SMART" id="SM00563">
    <property type="entry name" value="PlsC"/>
    <property type="match status" value="1"/>
</dbReference>
<dbReference type="VEuPathDB" id="FungiDB:CXQ85_004482"/>
<evidence type="ECO:0000313" key="6">
    <source>
        <dbReference type="Proteomes" id="UP000244309"/>
    </source>
</evidence>
<sequence>MELLTHLGILVAPNPTFESALYKARGYITMWFLFNLCTWYHSISLVMSVTGICFPELAEYTKRMAGFVVWEVLIFFSELNRVSVEVKGDEIDPFSAVFMANHQSLADYIALAAVAHKFRKGENGAIPWESVPQVNFFTWFTLARAPTVKALFNMTRCDENWELAQSQSDRMFKRVRDSNAPEWVVLFPEVNIWTSETSYLQSIQAHKYFLPEMRSVLYPRFSNFSNAIWSLRGEKVTRKAARFSTLYDVSIVHNKPVTLLEYFSCKEPHVVTIHVKKKSLDKIPLRKPKMEKWLEKTWVEKNKLVGSLTRLASSE</sequence>
<keyword evidence="3" id="KW-0012">Acyltransferase</keyword>
<dbReference type="GO" id="GO:0005783">
    <property type="term" value="C:endoplasmic reticulum"/>
    <property type="evidence" value="ECO:0007669"/>
    <property type="project" value="TreeGrafter"/>
</dbReference>
<evidence type="ECO:0000313" key="5">
    <source>
        <dbReference type="EMBL" id="PVH20966.1"/>
    </source>
</evidence>
<gene>
    <name evidence="5" type="ORF">CXQ85_004482</name>
</gene>
<dbReference type="PANTHER" id="PTHR10983">
    <property type="entry name" value="1-ACYLGLYCEROL-3-PHOSPHATE ACYLTRANSFERASE-RELATED"/>
    <property type="match status" value="1"/>
</dbReference>
<protein>
    <recommendedName>
        <fullName evidence="4">Phospholipid/glycerol acyltransferase domain-containing protein</fullName>
    </recommendedName>
</protein>
<evidence type="ECO:0000256" key="3">
    <source>
        <dbReference type="ARBA" id="ARBA00023315"/>
    </source>
</evidence>
<organism evidence="5 6">
    <name type="scientific">Candidozyma haemuli</name>
    <dbReference type="NCBI Taxonomy" id="45357"/>
    <lineage>
        <taxon>Eukaryota</taxon>
        <taxon>Fungi</taxon>
        <taxon>Dikarya</taxon>
        <taxon>Ascomycota</taxon>
        <taxon>Saccharomycotina</taxon>
        <taxon>Pichiomycetes</taxon>
        <taxon>Metschnikowiaceae</taxon>
        <taxon>Candidozyma</taxon>
    </lineage>
</organism>
<keyword evidence="2" id="KW-0808">Transferase</keyword>
<dbReference type="STRING" id="45357.A0A2V1ATX4"/>
<proteinExistence type="inferred from homology"/>
<dbReference type="OrthoDB" id="189226at2759"/>
<dbReference type="Pfam" id="PF16076">
    <property type="entry name" value="Acyltransf_C"/>
    <property type="match status" value="1"/>
</dbReference>
<reference evidence="5 6" key="1">
    <citation type="submission" date="2017-12" db="EMBL/GenBank/DDBJ databases">
        <title>Genome Sequence of a Multidrug-Resistant Candida haemulonii Isolate from a Patient with Chronic Leg Ulcers in Israel.</title>
        <authorList>
            <person name="Chow N.A."/>
            <person name="Gade L."/>
            <person name="Batra D."/>
            <person name="Rowe L.A."/>
            <person name="Ben-Ami R."/>
            <person name="Loparev V.N."/>
            <person name="Litvintseva A.P."/>
        </authorList>
    </citation>
    <scope>NUCLEOTIDE SEQUENCE [LARGE SCALE GENOMIC DNA]</scope>
    <source>
        <strain evidence="5 6">B11899</strain>
    </source>
</reference>
<feature type="domain" description="Phospholipid/glycerol acyltransferase" evidence="4">
    <location>
        <begin position="96"/>
        <end position="225"/>
    </location>
</feature>
<dbReference type="EMBL" id="PKFO01000004">
    <property type="protein sequence ID" value="PVH20966.1"/>
    <property type="molecule type" value="Genomic_DNA"/>
</dbReference>
<dbReference type="RefSeq" id="XP_025341906.1">
    <property type="nucleotide sequence ID" value="XM_025488098.1"/>
</dbReference>
<dbReference type="GeneID" id="37009812"/>
<dbReference type="InterPro" id="IPR002123">
    <property type="entry name" value="Plipid/glycerol_acylTrfase"/>
</dbReference>